<dbReference type="PANTHER" id="PTHR35146:SF1">
    <property type="entry name" value="UPF0178 PROTEIN YAII"/>
    <property type="match status" value="1"/>
</dbReference>
<name>A0A8A7KA91_9FIRM</name>
<evidence type="ECO:0000256" key="1">
    <source>
        <dbReference type="ARBA" id="ARBA00008522"/>
    </source>
</evidence>
<proteinExistence type="inferred from homology"/>
<dbReference type="KEGG" id="ifn:GM661_10565"/>
<gene>
    <name evidence="3" type="ORF">GM661_10565</name>
</gene>
<dbReference type="InterPro" id="IPR003791">
    <property type="entry name" value="UPF0178"/>
</dbReference>
<comment type="similarity">
    <text evidence="1 2">Belongs to the UPF0178 family.</text>
</comment>
<evidence type="ECO:0000313" key="4">
    <source>
        <dbReference type="Proteomes" id="UP000665020"/>
    </source>
</evidence>
<dbReference type="EMBL" id="CP046640">
    <property type="protein sequence ID" value="QTL98381.1"/>
    <property type="molecule type" value="Genomic_DNA"/>
</dbReference>
<organism evidence="3 4">
    <name type="scientific">Iocasia fonsfrigidae</name>
    <dbReference type="NCBI Taxonomy" id="2682810"/>
    <lineage>
        <taxon>Bacteria</taxon>
        <taxon>Bacillati</taxon>
        <taxon>Bacillota</taxon>
        <taxon>Clostridia</taxon>
        <taxon>Halanaerobiales</taxon>
        <taxon>Halanaerobiaceae</taxon>
        <taxon>Iocasia</taxon>
    </lineage>
</organism>
<evidence type="ECO:0000313" key="3">
    <source>
        <dbReference type="EMBL" id="QTL98381.1"/>
    </source>
</evidence>
<dbReference type="RefSeq" id="WP_230866817.1">
    <property type="nucleotide sequence ID" value="NZ_CP046640.1"/>
</dbReference>
<dbReference type="AlphaFoldDB" id="A0A8A7KA91"/>
<protein>
    <recommendedName>
        <fullName evidence="2">UPF0178 protein GM661_10565</fullName>
    </recommendedName>
</protein>
<dbReference type="Pfam" id="PF02639">
    <property type="entry name" value="DUF188"/>
    <property type="match status" value="1"/>
</dbReference>
<evidence type="ECO:0000256" key="2">
    <source>
        <dbReference type="HAMAP-Rule" id="MF_00489"/>
    </source>
</evidence>
<dbReference type="HAMAP" id="MF_00489">
    <property type="entry name" value="UPF0178"/>
    <property type="match status" value="1"/>
</dbReference>
<dbReference type="PANTHER" id="PTHR35146">
    <property type="entry name" value="UPF0178 PROTEIN YAII"/>
    <property type="match status" value="1"/>
</dbReference>
<sequence>MRILVDGDSCPVIDLTVEIANKYMIELKVFADIYHNIKIAFGELILVDKGNQSVDMCIVNQCQSGDIVVTADYGLAALALGKNSQVIDFSGRIYSEKNINYLLMKRHKHAKIRRTGGSHSTESKRTQEDDIKYQKSLIVLIESNL</sequence>
<reference evidence="3" key="1">
    <citation type="submission" date="2019-12" db="EMBL/GenBank/DDBJ databases">
        <authorList>
            <person name="zhang j."/>
            <person name="sun C.M."/>
        </authorList>
    </citation>
    <scope>NUCLEOTIDE SEQUENCE</scope>
    <source>
        <strain evidence="3">NS-1</strain>
    </source>
</reference>
<accession>A0A8A7KA91</accession>
<keyword evidence="4" id="KW-1185">Reference proteome</keyword>
<dbReference type="Proteomes" id="UP000665020">
    <property type="component" value="Chromosome"/>
</dbReference>